<organism evidence="2 3">
    <name type="scientific">Maridesulfovibrio salexigens (strain ATCC 14822 / DSM 2638 / NCIMB 8403 / VKM B-1763)</name>
    <name type="common">Desulfovibrio salexigens</name>
    <dbReference type="NCBI Taxonomy" id="526222"/>
    <lineage>
        <taxon>Bacteria</taxon>
        <taxon>Pseudomonadati</taxon>
        <taxon>Thermodesulfobacteriota</taxon>
        <taxon>Desulfovibrionia</taxon>
        <taxon>Desulfovibrionales</taxon>
        <taxon>Desulfovibrionaceae</taxon>
        <taxon>Maridesulfovibrio</taxon>
    </lineage>
</organism>
<sequence length="428" mass="46073">MDFLQNLLPLFKIIFVFICMLAGIRLRLGVGPSILAGGGVLALLTSMKLGEVIKVSAEALADDKTIFLAFIVALIMILSGLLEKTGQAGRIMNSLTGYLKSPRLRLVFFPALIGLLPMPGGAIFSAPMIQEAANGLDVSGRDKVVINYWFRHVWELTWPLYPGMILAASLCGMGIFEYIGYTFPGAFACIGLGCFFYLRPSVLPMKNNGNEADVSANGRDFRIVLKEGLPLIVAIGGAFLFETLLSLILPGIPFEIGIILALLAAVLCSLFANPGSMSIIRALLFEKRFLNMIFMIVCVFVFKDILGACGVVDELARLAGGEAALIAAAVFVPFLVGFIAGITLAFVGAAMPLVVGLVHASGLQDQLPAWAVLCMFSGFSGIMASPLHICFLLTCEYFKVDMVDAWKKVVIPSLMLMLLGVAYFYVLL</sequence>
<proteinExistence type="predicted"/>
<feature type="transmembrane region" description="Helical" evidence="1">
    <location>
        <begin position="292"/>
        <end position="312"/>
    </location>
</feature>
<evidence type="ECO:0000256" key="1">
    <source>
        <dbReference type="SAM" id="Phobius"/>
    </source>
</evidence>
<dbReference type="AlphaFoldDB" id="C6C250"/>
<feature type="transmembrane region" description="Helical" evidence="1">
    <location>
        <begin position="229"/>
        <end position="249"/>
    </location>
</feature>
<dbReference type="PANTHER" id="PTHR39556">
    <property type="entry name" value="PROTEIN, PUTATIVE-RELATED"/>
    <property type="match status" value="1"/>
</dbReference>
<feature type="transmembrane region" description="Helical" evidence="1">
    <location>
        <begin position="65"/>
        <end position="83"/>
    </location>
</feature>
<dbReference type="RefSeq" id="WP_015853067.1">
    <property type="nucleotide sequence ID" value="NC_012881.1"/>
</dbReference>
<feature type="transmembrane region" description="Helical" evidence="1">
    <location>
        <begin position="104"/>
        <end position="129"/>
    </location>
</feature>
<evidence type="ECO:0008006" key="4">
    <source>
        <dbReference type="Google" id="ProtNLM"/>
    </source>
</evidence>
<feature type="transmembrane region" description="Helical" evidence="1">
    <location>
        <begin position="178"/>
        <end position="198"/>
    </location>
</feature>
<keyword evidence="3" id="KW-1185">Reference proteome</keyword>
<feature type="transmembrane region" description="Helical" evidence="1">
    <location>
        <begin position="149"/>
        <end position="171"/>
    </location>
</feature>
<evidence type="ECO:0000313" key="2">
    <source>
        <dbReference type="EMBL" id="ACS81251.1"/>
    </source>
</evidence>
<dbReference type="PANTHER" id="PTHR39556:SF1">
    <property type="entry name" value="PROTEIN, PUTATIVE-RELATED"/>
    <property type="match status" value="1"/>
</dbReference>
<dbReference type="STRING" id="526222.Desal_3200"/>
<gene>
    <name evidence="2" type="ordered locus">Desal_3200</name>
</gene>
<dbReference type="eggNOG" id="COG1906">
    <property type="taxonomic scope" value="Bacteria"/>
</dbReference>
<dbReference type="OrthoDB" id="367235at2"/>
<accession>C6C250</accession>
<feature type="transmembrane region" description="Helical" evidence="1">
    <location>
        <begin position="369"/>
        <end position="393"/>
    </location>
</feature>
<protein>
    <recommendedName>
        <fullName evidence="4">DUF401 family protein</fullName>
    </recommendedName>
</protein>
<dbReference type="HOGENOM" id="CLU_056143_0_0_7"/>
<keyword evidence="1" id="KW-0812">Transmembrane</keyword>
<keyword evidence="1" id="KW-1133">Transmembrane helix</keyword>
<feature type="transmembrane region" description="Helical" evidence="1">
    <location>
        <begin position="405"/>
        <end position="426"/>
    </location>
</feature>
<dbReference type="EMBL" id="CP001649">
    <property type="protein sequence ID" value="ACS81251.1"/>
    <property type="molecule type" value="Genomic_DNA"/>
</dbReference>
<feature type="transmembrane region" description="Helical" evidence="1">
    <location>
        <begin position="324"/>
        <end position="349"/>
    </location>
</feature>
<evidence type="ECO:0000313" key="3">
    <source>
        <dbReference type="Proteomes" id="UP000002601"/>
    </source>
</evidence>
<feature type="transmembrane region" description="Helical" evidence="1">
    <location>
        <begin position="6"/>
        <end position="26"/>
    </location>
</feature>
<feature type="transmembrane region" description="Helical" evidence="1">
    <location>
        <begin position="256"/>
        <end position="272"/>
    </location>
</feature>
<keyword evidence="1" id="KW-0472">Membrane</keyword>
<dbReference type="InterPro" id="IPR007294">
    <property type="entry name" value="DUF401"/>
</dbReference>
<name>C6C250_MARSD</name>
<dbReference type="Proteomes" id="UP000002601">
    <property type="component" value="Chromosome"/>
</dbReference>
<reference evidence="2 3" key="1">
    <citation type="submission" date="2009-06" db="EMBL/GenBank/DDBJ databases">
        <title>Complete sequence of Desulfovibrio salexigens DSM 2638.</title>
        <authorList>
            <consortium name="US DOE Joint Genome Institute"/>
            <person name="Lucas S."/>
            <person name="Copeland A."/>
            <person name="Lapidus A."/>
            <person name="Glavina del Rio T."/>
            <person name="Tice H."/>
            <person name="Bruce D."/>
            <person name="Goodwin L."/>
            <person name="Pitluck S."/>
            <person name="Munk A.C."/>
            <person name="Brettin T."/>
            <person name="Detter J.C."/>
            <person name="Han C."/>
            <person name="Tapia R."/>
            <person name="Larimer F."/>
            <person name="Land M."/>
            <person name="Hauser L."/>
            <person name="Kyrpides N."/>
            <person name="Anderson I."/>
            <person name="Wall J.D."/>
            <person name="Arkin A.P."/>
            <person name="Dehal P."/>
            <person name="Chivian D."/>
            <person name="Giles B."/>
            <person name="Hazen T.C."/>
        </authorList>
    </citation>
    <scope>NUCLEOTIDE SEQUENCE [LARGE SCALE GENOMIC DNA]</scope>
    <source>
        <strain evidence="3">ATCC 14822 / DSM 2638 / NCIMB 8403 / VKM B-1763</strain>
    </source>
</reference>
<dbReference type="Pfam" id="PF04165">
    <property type="entry name" value="DUF401"/>
    <property type="match status" value="1"/>
</dbReference>
<dbReference type="KEGG" id="dsa:Desal_3200"/>